<keyword evidence="6" id="KW-1185">Reference proteome</keyword>
<organism evidence="5 6">
    <name type="scientific">Leucobacter insecticola</name>
    <dbReference type="NCBI Taxonomy" id="2714934"/>
    <lineage>
        <taxon>Bacteria</taxon>
        <taxon>Bacillati</taxon>
        <taxon>Actinomycetota</taxon>
        <taxon>Actinomycetes</taxon>
        <taxon>Micrococcales</taxon>
        <taxon>Microbacteriaceae</taxon>
        <taxon>Leucobacter</taxon>
    </lineage>
</organism>
<keyword evidence="2 5" id="KW-0808">Transferase</keyword>
<dbReference type="PANTHER" id="PTHR22916">
    <property type="entry name" value="GLYCOSYLTRANSFERASE"/>
    <property type="match status" value="1"/>
</dbReference>
<feature type="domain" description="Glycosyltransferase 2-like" evidence="4">
    <location>
        <begin position="5"/>
        <end position="133"/>
    </location>
</feature>
<evidence type="ECO:0000256" key="1">
    <source>
        <dbReference type="ARBA" id="ARBA00022676"/>
    </source>
</evidence>
<dbReference type="InterPro" id="IPR001173">
    <property type="entry name" value="Glyco_trans_2-like"/>
</dbReference>
<evidence type="ECO:0000256" key="3">
    <source>
        <dbReference type="SAM" id="Coils"/>
    </source>
</evidence>
<name>A0A6G8FHF3_9MICO</name>
<dbReference type="CDD" id="cd00761">
    <property type="entry name" value="Glyco_tranf_GTA_type"/>
    <property type="match status" value="2"/>
</dbReference>
<reference evidence="5 6" key="1">
    <citation type="submission" date="2020-03" db="EMBL/GenBank/DDBJ databases">
        <title>Leucobacter sp. nov., isolated from beetles.</title>
        <authorList>
            <person name="Hyun D.-W."/>
            <person name="Bae J.-W."/>
        </authorList>
    </citation>
    <scope>NUCLEOTIDE SEQUENCE [LARGE SCALE GENOMIC DNA]</scope>
    <source>
        <strain evidence="5 6">HDW9B</strain>
    </source>
</reference>
<dbReference type="InterPro" id="IPR029044">
    <property type="entry name" value="Nucleotide-diphossugar_trans"/>
</dbReference>
<accession>A0A6G8FHF3</accession>
<dbReference type="GO" id="GO:0016757">
    <property type="term" value="F:glycosyltransferase activity"/>
    <property type="evidence" value="ECO:0007669"/>
    <property type="project" value="UniProtKB-KW"/>
</dbReference>
<dbReference type="AlphaFoldDB" id="A0A6G8FHF3"/>
<dbReference type="PANTHER" id="PTHR22916:SF51">
    <property type="entry name" value="GLYCOSYLTRANSFERASE EPSH-RELATED"/>
    <property type="match status" value="1"/>
</dbReference>
<evidence type="ECO:0000313" key="6">
    <source>
        <dbReference type="Proteomes" id="UP000501387"/>
    </source>
</evidence>
<feature type="domain" description="Glycosyltransferase 2-like" evidence="4">
    <location>
        <begin position="332"/>
        <end position="457"/>
    </location>
</feature>
<keyword evidence="1" id="KW-0328">Glycosyltransferase</keyword>
<dbReference type="SUPFAM" id="SSF53448">
    <property type="entry name" value="Nucleotide-diphospho-sugar transferases"/>
    <property type="match status" value="2"/>
</dbReference>
<dbReference type="Gene3D" id="3.90.550.10">
    <property type="entry name" value="Spore Coat Polysaccharide Biosynthesis Protein SpsA, Chain A"/>
    <property type="match status" value="2"/>
</dbReference>
<evidence type="ECO:0000259" key="4">
    <source>
        <dbReference type="Pfam" id="PF00535"/>
    </source>
</evidence>
<dbReference type="KEGG" id="lins:G7067_04780"/>
<keyword evidence="3" id="KW-0175">Coiled coil</keyword>
<proteinExistence type="predicted"/>
<gene>
    <name evidence="5" type="ORF">G7067_04780</name>
</gene>
<evidence type="ECO:0000313" key="5">
    <source>
        <dbReference type="EMBL" id="QIM15890.1"/>
    </source>
</evidence>
<dbReference type="Proteomes" id="UP000501387">
    <property type="component" value="Chromosome"/>
</dbReference>
<dbReference type="Pfam" id="PF00535">
    <property type="entry name" value="Glycos_transf_2"/>
    <property type="match status" value="2"/>
</dbReference>
<dbReference type="EMBL" id="CP049934">
    <property type="protein sequence ID" value="QIM15890.1"/>
    <property type="molecule type" value="Genomic_DNA"/>
</dbReference>
<protein>
    <submittedName>
        <fullName evidence="5">Glycosyltransferase</fullName>
    </submittedName>
</protein>
<sequence>MPKISVLVPIFNVEKYLRECLDSVVNQTFRDLEIICLNDGSTDGSLKIIEEYARRDSRVVVIDKANSGYGDSMNQGLDRATGDFIAIIESDDRAELDMLEKLYEMAVANDVEVVKSEFFNYYTNPKKKGLNGLKSHLIRDDEAGRVIYPRNNVHIFFQQPSIWSALYRRDFLNSNDIRFLPTPGASYQDTAFTFKVWAAASRVFYTREAYLHYRRDSEGSSVNDPGKTFCVSEEYLEIERYLRERISEPTELLKLMRMCKWGGYDWNIERLNPTLAADFIRQASKEYRADYESGVFNFEYCDASRVREISELIHNPEMMIARKEASSRAKVSVIFPVYNVERFVRASLESILAQTLTEIEVIAIDDGSTDGSAAIVEEYAKTDPRIRFFTQENRGLSAARNVGIHRSQADYMAFLDSDDTFDPDAIERLYTAMTERDVELVVGSSRVEFEDGLRSAVEQIADEHYVRAKFNGDEKVTPELLRWVDVHVWNKLYDSAVVKDNNIWFPDGLKYEDAYFFNAYAWVISRSHFLDPNKPIHTYLRRHGAIMTGTFAGSNSAKDHIDIAFKLFEFLEQLDLGKKYGRYYLELLGRHIDLAMRFSKRSDHESIWRGLRLFLVKNQKELSRLDPRVYDDIARKVLPGYLYKLRKVPALQRIVLKLGMTVRAVMRRVTLRLSPTAQTQRGILARLDAITSNLQQGLGDQAMQLKELESQIEALSQESSSTRRKKD</sequence>
<evidence type="ECO:0000256" key="2">
    <source>
        <dbReference type="ARBA" id="ARBA00022679"/>
    </source>
</evidence>
<dbReference type="RefSeq" id="WP_166322376.1">
    <property type="nucleotide sequence ID" value="NZ_CP049934.1"/>
</dbReference>
<feature type="coiled-coil region" evidence="3">
    <location>
        <begin position="698"/>
        <end position="725"/>
    </location>
</feature>